<dbReference type="PANTHER" id="PTHR14344:SF3">
    <property type="entry name" value="WD REPEAT-CONTAINING PROTEIN 6"/>
    <property type="match status" value="1"/>
</dbReference>
<dbReference type="InParanoid" id="A0A1Y2G8Y3"/>
<sequence>MKLVGHEGILFGIRWSNDGKAVCTVSDDRTIRVWDISHPTIIHSTHYGHTARVWDCQIVGQYMISISEDASCRIWRNPLLTNLSSVDDMSDCLACWEGHEGKNAWSVTVSDDGVVATGGGDGGIHLWRLDSIVAGSADAEQNTRDIDLPEVTTYLPEATPNEKEFVRDYAIISPVESIYATNTGYILVRNDESGAWNTIYNSSLLKNYVSLESSHCGRIAVAGCLSGKMIIISLRNEFEALIADTLNGIKIQFIFVLSGTSLNDFRIVVFRANCTVGVFRVEILKDGSTAICSYICDLKLPKTNKAIHAAYYSPVYNLVLLGSRDGAVIVYSLDGAENEPVESKLLDNIVLLERCHGNDSVSSILMITEPGEGCEGRDRINVYTTGRDGSWVKYRFLGLPGGEVIGAKSANERGKMIDDDGGSDSELEDNGMINTGNGPNLQATTGRSSTPDGNQNSDTSRIVLQKIFRSKITKGWLENIFIMDGELLLLGFFNKKLFVYNESKHFEIFSMHSGAANRRRWRFLTNNARLEHTRLMFYSGYKIRSFTRKLTAGSELFQSAKPQNNFHGREVRHLRFLTNAPPLTEGAPAPIIIASGGEDCRLRMFQYIPYKTTTSCTALRPLCNLKPHLGAAIRCLEWSHTEQSHSYLLFTGGAIESMRAWQVTMSIPNSYQVETTEDYTGKKVPEHTPLSLGCFELAQCPHVSESLETRIMDLSVFRLNPHPRMHFIVSVYSDAAIRVWLFDEVTNSFVLAIDASYHGKCILQVSHIIVGEGVMILTAATDGKIAAWDITKALYAFLEKYDADENKVVRPHSPSYGKCKVKLYKDYMQKVERPIVEVTVHMSGVNSLFAQNLSLHSGKQGQEQEEILVVSGGDDNALAVTSFRMMWNPAMQTIEVHSVDRVARNDYAHGSAIQAVSLINASEIVTTSQDQMITLWRLDRPKIGTVIGNGSAAATLVKQETQFVHVPDPSTMDVLLPGVNRDKHTVAISGIGVQIFEIGAK</sequence>
<dbReference type="EMBL" id="MCFF01000057">
    <property type="protein sequence ID" value="ORZ04460.1"/>
    <property type="molecule type" value="Genomic_DNA"/>
</dbReference>
<dbReference type="SMART" id="SM00320">
    <property type="entry name" value="WD40"/>
    <property type="match status" value="9"/>
</dbReference>
<feature type="compositionally biased region" description="Polar residues" evidence="8">
    <location>
        <begin position="432"/>
        <end position="458"/>
    </location>
</feature>
<feature type="compositionally biased region" description="Acidic residues" evidence="8">
    <location>
        <begin position="419"/>
        <end position="429"/>
    </location>
</feature>
<dbReference type="Gene3D" id="2.130.10.10">
    <property type="entry name" value="YVTN repeat-like/Quinoprotein amine dehydrogenase"/>
    <property type="match status" value="4"/>
</dbReference>
<dbReference type="PANTHER" id="PTHR14344">
    <property type="entry name" value="WD REPEAT PROTEIN"/>
    <property type="match status" value="1"/>
</dbReference>
<dbReference type="Proteomes" id="UP000193648">
    <property type="component" value="Unassembled WGS sequence"/>
</dbReference>
<evidence type="ECO:0000256" key="5">
    <source>
        <dbReference type="ARBA" id="ARBA00022737"/>
    </source>
</evidence>
<dbReference type="Pfam" id="PF00400">
    <property type="entry name" value="WD40"/>
    <property type="match status" value="3"/>
</dbReference>
<dbReference type="GO" id="GO:0005737">
    <property type="term" value="C:cytoplasm"/>
    <property type="evidence" value="ECO:0007669"/>
    <property type="project" value="UniProtKB-SubCell"/>
</dbReference>
<keyword evidence="3 7" id="KW-0853">WD repeat</keyword>
<dbReference type="FunCoup" id="A0A1Y2G8Y3">
    <property type="interactions" value="645"/>
</dbReference>
<keyword evidence="2" id="KW-0963">Cytoplasm</keyword>
<evidence type="ECO:0000313" key="10">
    <source>
        <dbReference type="Proteomes" id="UP000193648"/>
    </source>
</evidence>
<proteinExistence type="inferred from homology"/>
<dbReference type="PROSITE" id="PS50082">
    <property type="entry name" value="WD_REPEATS_2"/>
    <property type="match status" value="1"/>
</dbReference>
<reference evidence="9 10" key="1">
    <citation type="submission" date="2016-07" db="EMBL/GenBank/DDBJ databases">
        <title>Pervasive Adenine N6-methylation of Active Genes in Fungi.</title>
        <authorList>
            <consortium name="DOE Joint Genome Institute"/>
            <person name="Mondo S.J."/>
            <person name="Dannebaum R.O."/>
            <person name="Kuo R.C."/>
            <person name="Labutti K."/>
            <person name="Haridas S."/>
            <person name="Kuo A."/>
            <person name="Salamov A."/>
            <person name="Ahrendt S.R."/>
            <person name="Lipzen A."/>
            <person name="Sullivan W."/>
            <person name="Andreopoulos W.B."/>
            <person name="Clum A."/>
            <person name="Lindquist E."/>
            <person name="Daum C."/>
            <person name="Ramamoorthy G.K."/>
            <person name="Gryganskyi A."/>
            <person name="Culley D."/>
            <person name="Magnuson J.K."/>
            <person name="James T.Y."/>
            <person name="O'Malley M.A."/>
            <person name="Stajich J.E."/>
            <person name="Spatafora J.W."/>
            <person name="Visel A."/>
            <person name="Grigoriev I.V."/>
        </authorList>
    </citation>
    <scope>NUCLEOTIDE SEQUENCE [LARGE SCALE GENOMIC DNA]</scope>
    <source>
        <strain evidence="9 10">NRRL 3116</strain>
    </source>
</reference>
<keyword evidence="5" id="KW-0677">Repeat</keyword>
<dbReference type="InterPro" id="IPR001680">
    <property type="entry name" value="WD40_rpt"/>
</dbReference>
<dbReference type="InterPro" id="IPR036322">
    <property type="entry name" value="WD40_repeat_dom_sf"/>
</dbReference>
<evidence type="ECO:0000256" key="4">
    <source>
        <dbReference type="ARBA" id="ARBA00022694"/>
    </source>
</evidence>
<evidence type="ECO:0000256" key="8">
    <source>
        <dbReference type="SAM" id="MobiDB-lite"/>
    </source>
</evidence>
<evidence type="ECO:0000256" key="7">
    <source>
        <dbReference type="PROSITE-ProRule" id="PRU00221"/>
    </source>
</evidence>
<dbReference type="GeneID" id="33568748"/>
<dbReference type="SUPFAM" id="SSF50978">
    <property type="entry name" value="WD40 repeat-like"/>
    <property type="match status" value="2"/>
</dbReference>
<dbReference type="PROSITE" id="PS50294">
    <property type="entry name" value="WD_REPEATS_REGION"/>
    <property type="match status" value="1"/>
</dbReference>
<keyword evidence="10" id="KW-1185">Reference proteome</keyword>
<dbReference type="OrthoDB" id="5594999at2759"/>
<name>A0A1Y2G8Y3_9FUNG</name>
<dbReference type="STRING" id="64571.A0A1Y2G8Y3"/>
<dbReference type="InterPro" id="IPR019775">
    <property type="entry name" value="WD40_repeat_CS"/>
</dbReference>
<comment type="similarity">
    <text evidence="6">Belongs to the WD repeat WDR6 family.</text>
</comment>
<dbReference type="InterPro" id="IPR051973">
    <property type="entry name" value="tRNA_Anticodon_Mtase-Reg"/>
</dbReference>
<dbReference type="InterPro" id="IPR015943">
    <property type="entry name" value="WD40/YVTN_repeat-like_dom_sf"/>
</dbReference>
<keyword evidence="4" id="KW-0819">tRNA processing</keyword>
<evidence type="ECO:0000256" key="2">
    <source>
        <dbReference type="ARBA" id="ARBA00022490"/>
    </source>
</evidence>
<organism evidence="9 10">
    <name type="scientific">Lobosporangium transversale</name>
    <dbReference type="NCBI Taxonomy" id="64571"/>
    <lineage>
        <taxon>Eukaryota</taxon>
        <taxon>Fungi</taxon>
        <taxon>Fungi incertae sedis</taxon>
        <taxon>Mucoromycota</taxon>
        <taxon>Mortierellomycotina</taxon>
        <taxon>Mortierellomycetes</taxon>
        <taxon>Mortierellales</taxon>
        <taxon>Mortierellaceae</taxon>
        <taxon>Lobosporangium</taxon>
    </lineage>
</organism>
<evidence type="ECO:0000313" key="9">
    <source>
        <dbReference type="EMBL" id="ORZ04460.1"/>
    </source>
</evidence>
<evidence type="ECO:0000256" key="1">
    <source>
        <dbReference type="ARBA" id="ARBA00004496"/>
    </source>
</evidence>
<comment type="subcellular location">
    <subcellularLocation>
        <location evidence="1">Cytoplasm</location>
    </subcellularLocation>
</comment>
<evidence type="ECO:0000256" key="3">
    <source>
        <dbReference type="ARBA" id="ARBA00022574"/>
    </source>
</evidence>
<dbReference type="RefSeq" id="XP_021876568.1">
    <property type="nucleotide sequence ID" value="XM_022026905.1"/>
</dbReference>
<gene>
    <name evidence="9" type="ORF">BCR41DRAFT_374946</name>
</gene>
<comment type="caution">
    <text evidence="9">The sequence shown here is derived from an EMBL/GenBank/DDBJ whole genome shotgun (WGS) entry which is preliminary data.</text>
</comment>
<dbReference type="AlphaFoldDB" id="A0A1Y2G8Y3"/>
<feature type="region of interest" description="Disordered" evidence="8">
    <location>
        <begin position="410"/>
        <end position="458"/>
    </location>
</feature>
<evidence type="ECO:0000256" key="6">
    <source>
        <dbReference type="ARBA" id="ARBA00038255"/>
    </source>
</evidence>
<feature type="repeat" description="WD" evidence="7">
    <location>
        <begin position="3"/>
        <end position="44"/>
    </location>
</feature>
<protein>
    <submittedName>
        <fullName evidence="9">WD40-repeat-containing domain protein</fullName>
    </submittedName>
</protein>
<dbReference type="PROSITE" id="PS00678">
    <property type="entry name" value="WD_REPEATS_1"/>
    <property type="match status" value="1"/>
</dbReference>
<accession>A0A1Y2G8Y3</accession>
<dbReference type="GO" id="GO:0030488">
    <property type="term" value="P:tRNA methylation"/>
    <property type="evidence" value="ECO:0007669"/>
    <property type="project" value="TreeGrafter"/>
</dbReference>